<protein>
    <submittedName>
        <fullName evidence="2">GCN5-related N-acetyltransferase</fullName>
    </submittedName>
</protein>
<dbReference type="AlphaFoldDB" id="E8X1M8"/>
<keyword evidence="2" id="KW-0808">Transferase</keyword>
<dbReference type="HOGENOM" id="CLU_013985_28_1_0"/>
<dbReference type="STRING" id="1198114.AciX9_0879"/>
<dbReference type="Gene3D" id="3.40.630.30">
    <property type="match status" value="1"/>
</dbReference>
<evidence type="ECO:0000313" key="2">
    <source>
        <dbReference type="EMBL" id="ADW67947.1"/>
    </source>
</evidence>
<dbReference type="EMBL" id="CP002480">
    <property type="protein sequence ID" value="ADW67947.1"/>
    <property type="molecule type" value="Genomic_DNA"/>
</dbReference>
<dbReference type="SUPFAM" id="SSF55729">
    <property type="entry name" value="Acyl-CoA N-acyltransferases (Nat)"/>
    <property type="match status" value="1"/>
</dbReference>
<dbReference type="InterPro" id="IPR051531">
    <property type="entry name" value="N-acetyltransferase"/>
</dbReference>
<dbReference type="InterPro" id="IPR000182">
    <property type="entry name" value="GNAT_dom"/>
</dbReference>
<dbReference type="KEGG" id="acm:AciX9_0879"/>
<evidence type="ECO:0000259" key="1">
    <source>
        <dbReference type="Pfam" id="PF13302"/>
    </source>
</evidence>
<reference evidence="3" key="1">
    <citation type="submission" date="2011-01" db="EMBL/GenBank/DDBJ databases">
        <title>Complete sequence of chromosome of Acidobacterium sp. MP5ACTX9.</title>
        <authorList>
            <consortium name="US DOE Joint Genome Institute"/>
            <person name="Lucas S."/>
            <person name="Copeland A."/>
            <person name="Lapidus A."/>
            <person name="Cheng J.-F."/>
            <person name="Goodwin L."/>
            <person name="Pitluck S."/>
            <person name="Teshima H."/>
            <person name="Detter J.C."/>
            <person name="Han C."/>
            <person name="Tapia R."/>
            <person name="Land M."/>
            <person name="Hauser L."/>
            <person name="Kyrpides N."/>
            <person name="Ivanova N."/>
            <person name="Ovchinnikova G."/>
            <person name="Pagani I."/>
            <person name="Rawat S.R."/>
            <person name="Mannisto M."/>
            <person name="Haggblom M.M."/>
            <person name="Woyke T."/>
        </authorList>
    </citation>
    <scope>NUCLEOTIDE SEQUENCE [LARGE SCALE GENOMIC DNA]</scope>
    <source>
        <strain evidence="3">MP5ACTX9</strain>
    </source>
</reference>
<organism evidence="3">
    <name type="scientific">Granulicella tundricola (strain ATCC BAA-1859 / DSM 23138 / MP5ACTX9)</name>
    <dbReference type="NCBI Taxonomy" id="1198114"/>
    <lineage>
        <taxon>Bacteria</taxon>
        <taxon>Pseudomonadati</taxon>
        <taxon>Acidobacteriota</taxon>
        <taxon>Terriglobia</taxon>
        <taxon>Terriglobales</taxon>
        <taxon>Acidobacteriaceae</taxon>
        <taxon>Granulicella</taxon>
    </lineage>
</organism>
<gene>
    <name evidence="2" type="ordered locus">AciX9_0879</name>
</gene>
<dbReference type="Proteomes" id="UP000000343">
    <property type="component" value="Chromosome"/>
</dbReference>
<dbReference type="eggNOG" id="COG1670">
    <property type="taxonomic scope" value="Bacteria"/>
</dbReference>
<evidence type="ECO:0000313" key="3">
    <source>
        <dbReference type="Proteomes" id="UP000000343"/>
    </source>
</evidence>
<dbReference type="PaxDb" id="1198114-AciX9_0879"/>
<name>E8X1M8_GRATM</name>
<accession>E8X1M8</accession>
<sequence length="174" mass="18720">MRSDDIVTDRLCLISITPESAGAEKAADGRLGEVTGADVAEGWPPENWEPHVFDWLLAQFAADAGCVGWNRYIALRDGDGGRTLIGTVGGFRKAESMSECEVGYSVVDEYQGLGYATEALEGLMAWIWEDETVASVCAQTFPALAGSVRVMEKCGMRLVGAGFEDGTVLYRVGR</sequence>
<dbReference type="Pfam" id="PF13302">
    <property type="entry name" value="Acetyltransf_3"/>
    <property type="match status" value="1"/>
</dbReference>
<dbReference type="PANTHER" id="PTHR43792">
    <property type="entry name" value="GNAT FAMILY, PUTATIVE (AFU_ORTHOLOGUE AFUA_3G00765)-RELATED-RELATED"/>
    <property type="match status" value="1"/>
</dbReference>
<feature type="domain" description="N-acetyltransferase" evidence="1">
    <location>
        <begin position="51"/>
        <end position="157"/>
    </location>
</feature>
<keyword evidence="3" id="KW-1185">Reference proteome</keyword>
<proteinExistence type="predicted"/>
<dbReference type="InterPro" id="IPR016181">
    <property type="entry name" value="Acyl_CoA_acyltransferase"/>
</dbReference>
<dbReference type="GO" id="GO:0016747">
    <property type="term" value="F:acyltransferase activity, transferring groups other than amino-acyl groups"/>
    <property type="evidence" value="ECO:0007669"/>
    <property type="project" value="InterPro"/>
</dbReference>
<dbReference type="PANTHER" id="PTHR43792:SF13">
    <property type="entry name" value="ACETYLTRANSFERASE"/>
    <property type="match status" value="1"/>
</dbReference>